<dbReference type="Proteomes" id="UP001165064">
    <property type="component" value="Unassembled WGS sequence"/>
</dbReference>
<gene>
    <name evidence="1" type="ORF">Amon02_000362300</name>
</gene>
<accession>A0ACB5T1J7</accession>
<reference evidence="1" key="1">
    <citation type="submission" date="2023-04" db="EMBL/GenBank/DDBJ databases">
        <title>Ambrosiozyma monospora NBRC 10751.</title>
        <authorList>
            <person name="Ichikawa N."/>
            <person name="Sato H."/>
            <person name="Tonouchi N."/>
        </authorList>
    </citation>
    <scope>NUCLEOTIDE SEQUENCE</scope>
    <source>
        <strain evidence="1">NBRC 10751</strain>
    </source>
</reference>
<organism evidence="1 2">
    <name type="scientific">Ambrosiozyma monospora</name>
    <name type="common">Yeast</name>
    <name type="synonym">Endomycopsis monosporus</name>
    <dbReference type="NCBI Taxonomy" id="43982"/>
    <lineage>
        <taxon>Eukaryota</taxon>
        <taxon>Fungi</taxon>
        <taxon>Dikarya</taxon>
        <taxon>Ascomycota</taxon>
        <taxon>Saccharomycotina</taxon>
        <taxon>Pichiomycetes</taxon>
        <taxon>Pichiales</taxon>
        <taxon>Pichiaceae</taxon>
        <taxon>Ambrosiozyma</taxon>
    </lineage>
</organism>
<name>A0ACB5T1J7_AMBMO</name>
<comment type="caution">
    <text evidence="1">The sequence shown here is derived from an EMBL/GenBank/DDBJ whole genome shotgun (WGS) entry which is preliminary data.</text>
</comment>
<sequence>MSRGIKRRKMIPNTKNALTADYVIKYESDTIYTMIKEFPTEIQFQFFANIICCTYSISKILDLIDPEMASYDSQMPFIVRLLFERVVIVLDVKDITVYTLAETYVEVDELRRLLEYLETNPTEYLKLSIRNVSGIGNDIIYDCAQLASEIRCSNNRR</sequence>
<evidence type="ECO:0000313" key="2">
    <source>
        <dbReference type="Proteomes" id="UP001165064"/>
    </source>
</evidence>
<keyword evidence="2" id="KW-1185">Reference proteome</keyword>
<dbReference type="EMBL" id="BSXS01002337">
    <property type="protein sequence ID" value="GME78820.1"/>
    <property type="molecule type" value="Genomic_DNA"/>
</dbReference>
<evidence type="ECO:0000313" key="1">
    <source>
        <dbReference type="EMBL" id="GME78820.1"/>
    </source>
</evidence>
<proteinExistence type="predicted"/>
<protein>
    <submittedName>
        <fullName evidence="1">Unnamed protein product</fullName>
    </submittedName>
</protein>